<keyword evidence="5" id="KW-1133">Transmembrane helix</keyword>
<evidence type="ECO:0000313" key="9">
    <source>
        <dbReference type="RefSeq" id="XP_029293424.1"/>
    </source>
</evidence>
<feature type="domain" description="Immunoglobulin V-set" evidence="7">
    <location>
        <begin position="25"/>
        <end position="109"/>
    </location>
</feature>
<dbReference type="AlphaFoldDB" id="A0A6J2Q6K4"/>
<reference evidence="9" key="1">
    <citation type="submission" date="2025-08" db="UniProtKB">
        <authorList>
            <consortium name="RefSeq"/>
        </authorList>
    </citation>
    <scope>IDENTIFICATION</scope>
</reference>
<dbReference type="InParanoid" id="A0A6J2Q6K4"/>
<dbReference type="InterPro" id="IPR013783">
    <property type="entry name" value="Ig-like_fold"/>
</dbReference>
<gene>
    <name evidence="9" type="primary">LOC115012102</name>
</gene>
<feature type="chain" id="PRO_5026950050" evidence="6">
    <location>
        <begin position="21"/>
        <end position="322"/>
    </location>
</feature>
<dbReference type="InterPro" id="IPR013106">
    <property type="entry name" value="Ig_V-set"/>
</dbReference>
<evidence type="ECO:0000256" key="6">
    <source>
        <dbReference type="SAM" id="SignalP"/>
    </source>
</evidence>
<keyword evidence="8" id="KW-1185">Reference proteome</keyword>
<keyword evidence="6" id="KW-0732">Signal</keyword>
<keyword evidence="3 5" id="KW-0472">Membrane</keyword>
<dbReference type="SUPFAM" id="SSF48726">
    <property type="entry name" value="Immunoglobulin"/>
    <property type="match status" value="1"/>
</dbReference>
<organism evidence="8 9">
    <name type="scientific">Cottoperca gobio</name>
    <name type="common">Frogmouth</name>
    <name type="synonym">Aphritis gobio</name>
    <dbReference type="NCBI Taxonomy" id="56716"/>
    <lineage>
        <taxon>Eukaryota</taxon>
        <taxon>Metazoa</taxon>
        <taxon>Chordata</taxon>
        <taxon>Craniata</taxon>
        <taxon>Vertebrata</taxon>
        <taxon>Euteleostomi</taxon>
        <taxon>Actinopterygii</taxon>
        <taxon>Neopterygii</taxon>
        <taxon>Teleostei</taxon>
        <taxon>Neoteleostei</taxon>
        <taxon>Acanthomorphata</taxon>
        <taxon>Eupercaria</taxon>
        <taxon>Perciformes</taxon>
        <taxon>Notothenioidei</taxon>
        <taxon>Bovichtidae</taxon>
        <taxon>Cottoperca</taxon>
    </lineage>
</organism>
<feature type="region of interest" description="Disordered" evidence="4">
    <location>
        <begin position="298"/>
        <end position="322"/>
    </location>
</feature>
<dbReference type="GO" id="GO:0005886">
    <property type="term" value="C:plasma membrane"/>
    <property type="evidence" value="ECO:0007669"/>
    <property type="project" value="TreeGrafter"/>
</dbReference>
<evidence type="ECO:0000256" key="4">
    <source>
        <dbReference type="SAM" id="MobiDB-lite"/>
    </source>
</evidence>
<comment type="subcellular location">
    <subcellularLocation>
        <location evidence="1">Membrane</location>
    </subcellularLocation>
</comment>
<dbReference type="Gene3D" id="2.60.40.10">
    <property type="entry name" value="Immunoglobulins"/>
    <property type="match status" value="1"/>
</dbReference>
<dbReference type="Proteomes" id="UP000504630">
    <property type="component" value="Chromosome 1"/>
</dbReference>
<keyword evidence="2 5" id="KW-0812">Transmembrane</keyword>
<protein>
    <submittedName>
        <fullName evidence="9">CMRF35-like molecule 3</fullName>
    </submittedName>
</protein>
<proteinExistence type="predicted"/>
<dbReference type="GeneID" id="115012102"/>
<dbReference type="InterPro" id="IPR036179">
    <property type="entry name" value="Ig-like_dom_sf"/>
</dbReference>
<dbReference type="PANTHER" id="PTHR11860:SF118">
    <property type="entry name" value="CMRF35-LIKE MOLECULE 3-RELATED"/>
    <property type="match status" value="1"/>
</dbReference>
<evidence type="ECO:0000256" key="5">
    <source>
        <dbReference type="SAM" id="Phobius"/>
    </source>
</evidence>
<feature type="transmembrane region" description="Helical" evidence="5">
    <location>
        <begin position="182"/>
        <end position="200"/>
    </location>
</feature>
<dbReference type="PANTHER" id="PTHR11860">
    <property type="entry name" value="POLYMERIC-IMMUNOGLOBULIN RECEPTOR"/>
    <property type="match status" value="1"/>
</dbReference>
<evidence type="ECO:0000256" key="2">
    <source>
        <dbReference type="ARBA" id="ARBA00022692"/>
    </source>
</evidence>
<evidence type="ECO:0000259" key="7">
    <source>
        <dbReference type="Pfam" id="PF07686"/>
    </source>
</evidence>
<dbReference type="OrthoDB" id="9805957at2759"/>
<feature type="compositionally biased region" description="Polar residues" evidence="4">
    <location>
        <begin position="301"/>
        <end position="322"/>
    </location>
</feature>
<evidence type="ECO:0000256" key="3">
    <source>
        <dbReference type="ARBA" id="ARBA00023136"/>
    </source>
</evidence>
<dbReference type="InterPro" id="IPR050671">
    <property type="entry name" value="CD300_family_receptors"/>
</dbReference>
<evidence type="ECO:0000256" key="1">
    <source>
        <dbReference type="ARBA" id="ARBA00004370"/>
    </source>
</evidence>
<sequence>MIQIFAYSCLLSALLSVVEMKHLNIKGHVGENVTFKCSNWNTWTSVKSNNKYFCKSPCSEDKHIIRAAFGKTTHEKRITLTNTAEALSVTFTHLQKSDSNTYYCGVDRTGLDAFIRVNLNVIDAESYSTKKTPKTFTVVPTLSSAVTNSFTISSNGSDIITDILTLYTPTPTASATQGAGSLPYLIIGVILIITILMVLLKLMSKMKQQKVVLSAFTPQEGPCEEVEYDEIRHEVQTDSECLYANYCSHQDTGLAAKNGKSFSEEVSLHSAIRFEASSRGVCAEIRDDLVYSVAQLPKEQPNPSESNGNDSLYSLAQQPHAL</sequence>
<dbReference type="RefSeq" id="XP_029293424.1">
    <property type="nucleotide sequence ID" value="XM_029437564.1"/>
</dbReference>
<dbReference type="GO" id="GO:0004888">
    <property type="term" value="F:transmembrane signaling receptor activity"/>
    <property type="evidence" value="ECO:0007669"/>
    <property type="project" value="TreeGrafter"/>
</dbReference>
<accession>A0A6J2Q6K4</accession>
<dbReference type="Pfam" id="PF07686">
    <property type="entry name" value="V-set"/>
    <property type="match status" value="1"/>
</dbReference>
<name>A0A6J2Q6K4_COTGO</name>
<feature type="signal peptide" evidence="6">
    <location>
        <begin position="1"/>
        <end position="20"/>
    </location>
</feature>
<dbReference type="KEGG" id="cgob:115012102"/>
<evidence type="ECO:0000313" key="8">
    <source>
        <dbReference type="Proteomes" id="UP000504630"/>
    </source>
</evidence>